<comment type="caution">
    <text evidence="3">The sequence shown here is derived from an EMBL/GenBank/DDBJ whole genome shotgun (WGS) entry which is preliminary data.</text>
</comment>
<proteinExistence type="inferred from homology"/>
<name>A0ABV2TZD0_9FLAO</name>
<comment type="similarity">
    <text evidence="1">Belongs to the AHA1 family.</text>
</comment>
<dbReference type="RefSeq" id="WP_354619432.1">
    <property type="nucleotide sequence ID" value="NZ_JBEWYP010000010.1"/>
</dbReference>
<dbReference type="CDD" id="cd08897">
    <property type="entry name" value="SRPBCC_CalC_Aha1-like_4"/>
    <property type="match status" value="1"/>
</dbReference>
<dbReference type="Pfam" id="PF08327">
    <property type="entry name" value="AHSA1"/>
    <property type="match status" value="1"/>
</dbReference>
<organism evidence="3 4">
    <name type="scientific">Sediminicola luteus</name>
    <dbReference type="NCBI Taxonomy" id="319238"/>
    <lineage>
        <taxon>Bacteria</taxon>
        <taxon>Pseudomonadati</taxon>
        <taxon>Bacteroidota</taxon>
        <taxon>Flavobacteriia</taxon>
        <taxon>Flavobacteriales</taxon>
        <taxon>Flavobacteriaceae</taxon>
        <taxon>Sediminicola</taxon>
    </lineage>
</organism>
<dbReference type="EMBL" id="JBEWYP010000010">
    <property type="protein sequence ID" value="MET7030640.1"/>
    <property type="molecule type" value="Genomic_DNA"/>
</dbReference>
<evidence type="ECO:0000256" key="1">
    <source>
        <dbReference type="ARBA" id="ARBA00006817"/>
    </source>
</evidence>
<reference evidence="3 4" key="1">
    <citation type="submission" date="2024-07" db="EMBL/GenBank/DDBJ databases">
        <title>The genome sequence of type strain Sediminicola luteus GDMCC 1.2596T.</title>
        <authorList>
            <person name="Liu Y."/>
        </authorList>
    </citation>
    <scope>NUCLEOTIDE SEQUENCE [LARGE SCALE GENOMIC DNA]</scope>
    <source>
        <strain evidence="3 4">GDMCC 1.2596</strain>
    </source>
</reference>
<accession>A0ABV2TZD0</accession>
<feature type="domain" description="Activator of Hsp90 ATPase homologue 1/2-like C-terminal" evidence="2">
    <location>
        <begin position="14"/>
        <end position="136"/>
    </location>
</feature>
<dbReference type="Proteomes" id="UP001549773">
    <property type="component" value="Unassembled WGS sequence"/>
</dbReference>
<dbReference type="Gene3D" id="3.30.530.20">
    <property type="match status" value="1"/>
</dbReference>
<protein>
    <submittedName>
        <fullName evidence="3">SRPBCC family protein</fullName>
    </submittedName>
</protein>
<dbReference type="InterPro" id="IPR023393">
    <property type="entry name" value="START-like_dom_sf"/>
</dbReference>
<evidence type="ECO:0000259" key="2">
    <source>
        <dbReference type="Pfam" id="PF08327"/>
    </source>
</evidence>
<dbReference type="SUPFAM" id="SSF55961">
    <property type="entry name" value="Bet v1-like"/>
    <property type="match status" value="1"/>
</dbReference>
<evidence type="ECO:0000313" key="4">
    <source>
        <dbReference type="Proteomes" id="UP001549773"/>
    </source>
</evidence>
<sequence length="138" mass="16021">MERTKIRVTTTIAAEISKVWDYWTKPAHIVNWNFASDDWHCPAAENNPVTGGKFKYTMASKDGEMSFDFEGVYDEVIPEKKIAYSLADGRQVTVTFKKEIRKTKVTETFDAEKMHSEEMQRKGWQAILDNFKHYAETT</sequence>
<dbReference type="InterPro" id="IPR013538">
    <property type="entry name" value="ASHA1/2-like_C"/>
</dbReference>
<keyword evidence="4" id="KW-1185">Reference proteome</keyword>
<gene>
    <name evidence="3" type="ORF">ABXZ32_14630</name>
</gene>
<evidence type="ECO:0000313" key="3">
    <source>
        <dbReference type="EMBL" id="MET7030640.1"/>
    </source>
</evidence>